<organism evidence="1">
    <name type="scientific">marine metagenome</name>
    <dbReference type="NCBI Taxonomy" id="408172"/>
    <lineage>
        <taxon>unclassified sequences</taxon>
        <taxon>metagenomes</taxon>
        <taxon>ecological metagenomes</taxon>
    </lineage>
</organism>
<protein>
    <submittedName>
        <fullName evidence="1">Uncharacterized protein</fullName>
    </submittedName>
</protein>
<accession>A0A382MC07</accession>
<gene>
    <name evidence="1" type="ORF">METZ01_LOCUS297635</name>
</gene>
<sequence>MRIQLIFITLINNFYNNQGRNGVHGIENPVLFDVCVLCVFLVDVCVCVCT</sequence>
<dbReference type="AlphaFoldDB" id="A0A382MC07"/>
<reference evidence="1" key="1">
    <citation type="submission" date="2018-05" db="EMBL/GenBank/DDBJ databases">
        <authorList>
            <person name="Lanie J.A."/>
            <person name="Ng W.-L."/>
            <person name="Kazmierczak K.M."/>
            <person name="Andrzejewski T.M."/>
            <person name="Davidsen T.M."/>
            <person name="Wayne K.J."/>
            <person name="Tettelin H."/>
            <person name="Glass J.I."/>
            <person name="Rusch D."/>
            <person name="Podicherti R."/>
            <person name="Tsui H.-C.T."/>
            <person name="Winkler M.E."/>
        </authorList>
    </citation>
    <scope>NUCLEOTIDE SEQUENCE</scope>
</reference>
<evidence type="ECO:0000313" key="1">
    <source>
        <dbReference type="EMBL" id="SVC44781.1"/>
    </source>
</evidence>
<proteinExistence type="predicted"/>
<feature type="non-terminal residue" evidence="1">
    <location>
        <position position="50"/>
    </location>
</feature>
<dbReference type="EMBL" id="UINC01091765">
    <property type="protein sequence ID" value="SVC44781.1"/>
    <property type="molecule type" value="Genomic_DNA"/>
</dbReference>
<name>A0A382MC07_9ZZZZ</name>